<reference evidence="2" key="1">
    <citation type="submission" date="2024-04" db="EMBL/GenBank/DDBJ databases">
        <title>Salinicola lusitanus LLJ914,a marine bacterium isolated from the Okinawa Trough.</title>
        <authorList>
            <person name="Li J."/>
        </authorList>
    </citation>
    <scope>NUCLEOTIDE SEQUENCE [LARGE SCALE GENOMIC DNA]</scope>
</reference>
<dbReference type="Proteomes" id="UP001460270">
    <property type="component" value="Unassembled WGS sequence"/>
</dbReference>
<dbReference type="GO" id="GO:0016020">
    <property type="term" value="C:membrane"/>
    <property type="evidence" value="ECO:0007669"/>
    <property type="project" value="TreeGrafter"/>
</dbReference>
<dbReference type="GO" id="GO:0050982">
    <property type="term" value="P:detection of mechanical stimulus"/>
    <property type="evidence" value="ECO:0007669"/>
    <property type="project" value="TreeGrafter"/>
</dbReference>
<sequence>MWAGSGRSQVKVLIQSRQSVDQRGAVRKAVCVGDVRRRKERSKENVSASLLVALENTQSALLTNLTTDDPPTVVQQGDVTLMVHRVPAAQVQAQGSIPGCLCPWFNLQALPTELFVNQTSVDVKMLSLQKNPFAWNPRGNVSAPIVALDLNGDDGTRIPGAEEGDPGTTNIFLPNPVGNQINTTVLDLSNYSTTAIQLPPAHNVLVLKMFPSEDPLPFKVYLGEDHPTETKHIAMTTLPQDGDTLDERYTWLLPPSALGGVSGPLSLLVRPWWVPE</sequence>
<accession>A0AAW0MI11</accession>
<comment type="caution">
    <text evidence="1">The sequence shown here is derived from an EMBL/GenBank/DDBJ whole genome shotgun (WGS) entry which is preliminary data.</text>
</comment>
<dbReference type="AlphaFoldDB" id="A0AAW0MI11"/>
<protein>
    <submittedName>
        <fullName evidence="1">Uncharacterized protein</fullName>
    </submittedName>
</protein>
<proteinExistence type="predicted"/>
<name>A0AAW0MI11_9GOBI</name>
<keyword evidence="2" id="KW-1185">Reference proteome</keyword>
<dbReference type="InterPro" id="IPR051223">
    <property type="entry name" value="Polycystin"/>
</dbReference>
<evidence type="ECO:0000313" key="2">
    <source>
        <dbReference type="Proteomes" id="UP001460270"/>
    </source>
</evidence>
<dbReference type="EMBL" id="JBBPFD010000188">
    <property type="protein sequence ID" value="KAK7879849.1"/>
    <property type="molecule type" value="Genomic_DNA"/>
</dbReference>
<dbReference type="PANTHER" id="PTHR10877:SF194">
    <property type="entry name" value="LOCATION OF VULVA DEFECTIVE 1"/>
    <property type="match status" value="1"/>
</dbReference>
<dbReference type="GO" id="GO:0005262">
    <property type="term" value="F:calcium channel activity"/>
    <property type="evidence" value="ECO:0007669"/>
    <property type="project" value="TreeGrafter"/>
</dbReference>
<gene>
    <name evidence="1" type="ORF">WMY93_033484</name>
</gene>
<dbReference type="PANTHER" id="PTHR10877">
    <property type="entry name" value="POLYCYSTIN FAMILY MEMBER"/>
    <property type="match status" value="1"/>
</dbReference>
<evidence type="ECO:0000313" key="1">
    <source>
        <dbReference type="EMBL" id="KAK7879849.1"/>
    </source>
</evidence>
<organism evidence="1 2">
    <name type="scientific">Mugilogobius chulae</name>
    <name type="common">yellowstripe goby</name>
    <dbReference type="NCBI Taxonomy" id="88201"/>
    <lineage>
        <taxon>Eukaryota</taxon>
        <taxon>Metazoa</taxon>
        <taxon>Chordata</taxon>
        <taxon>Craniata</taxon>
        <taxon>Vertebrata</taxon>
        <taxon>Euteleostomi</taxon>
        <taxon>Actinopterygii</taxon>
        <taxon>Neopterygii</taxon>
        <taxon>Teleostei</taxon>
        <taxon>Neoteleostei</taxon>
        <taxon>Acanthomorphata</taxon>
        <taxon>Gobiaria</taxon>
        <taxon>Gobiiformes</taxon>
        <taxon>Gobioidei</taxon>
        <taxon>Gobiidae</taxon>
        <taxon>Gobionellinae</taxon>
        <taxon>Mugilogobius</taxon>
    </lineage>
</organism>